<accession>A0A699R3D8</accession>
<dbReference type="EMBL" id="BKCJ011060989">
    <property type="protein sequence ID" value="GFC77431.1"/>
    <property type="molecule type" value="Genomic_DNA"/>
</dbReference>
<keyword evidence="1" id="KW-0808">Transferase</keyword>
<gene>
    <name evidence="1" type="ORF">Tci_849401</name>
</gene>
<proteinExistence type="predicted"/>
<keyword evidence="1" id="KW-0695">RNA-directed DNA polymerase</keyword>
<feature type="non-terminal residue" evidence="1">
    <location>
        <position position="130"/>
    </location>
</feature>
<keyword evidence="1" id="KW-0548">Nucleotidyltransferase</keyword>
<comment type="caution">
    <text evidence="1">The sequence shown here is derived from an EMBL/GenBank/DDBJ whole genome shotgun (WGS) entry which is preliminary data.</text>
</comment>
<protein>
    <submittedName>
        <fullName evidence="1">Putative reverse transcriptase domain-containing protein</fullName>
    </submittedName>
</protein>
<dbReference type="GO" id="GO:0003964">
    <property type="term" value="F:RNA-directed DNA polymerase activity"/>
    <property type="evidence" value="ECO:0007669"/>
    <property type="project" value="UniProtKB-KW"/>
</dbReference>
<reference evidence="1" key="1">
    <citation type="journal article" date="2019" name="Sci. Rep.">
        <title>Draft genome of Tanacetum cinerariifolium, the natural source of mosquito coil.</title>
        <authorList>
            <person name="Yamashiro T."/>
            <person name="Shiraishi A."/>
            <person name="Satake H."/>
            <person name="Nakayama K."/>
        </authorList>
    </citation>
    <scope>NUCLEOTIDE SEQUENCE</scope>
</reference>
<dbReference type="AlphaFoldDB" id="A0A699R3D8"/>
<organism evidence="1">
    <name type="scientific">Tanacetum cinerariifolium</name>
    <name type="common">Dalmatian daisy</name>
    <name type="synonym">Chrysanthemum cinerariifolium</name>
    <dbReference type="NCBI Taxonomy" id="118510"/>
    <lineage>
        <taxon>Eukaryota</taxon>
        <taxon>Viridiplantae</taxon>
        <taxon>Streptophyta</taxon>
        <taxon>Embryophyta</taxon>
        <taxon>Tracheophyta</taxon>
        <taxon>Spermatophyta</taxon>
        <taxon>Magnoliopsida</taxon>
        <taxon>eudicotyledons</taxon>
        <taxon>Gunneridae</taxon>
        <taxon>Pentapetalae</taxon>
        <taxon>asterids</taxon>
        <taxon>campanulids</taxon>
        <taxon>Asterales</taxon>
        <taxon>Asteraceae</taxon>
        <taxon>Asteroideae</taxon>
        <taxon>Anthemideae</taxon>
        <taxon>Anthemidinae</taxon>
        <taxon>Tanacetum</taxon>
    </lineage>
</organism>
<sequence>MRQRHWIELFSDYDCEIRYHPGNANVVADALSRKERVKPKRVRAMNMTLQLSIKDRILVAQMEACDEFTGLQKGLNEMIKHRSDGALYYLDQIWVPLKGDVRTLIMDEAYNSKYSVHPRADKMYYNLRDR</sequence>
<name>A0A699R3D8_TANCI</name>
<evidence type="ECO:0000313" key="1">
    <source>
        <dbReference type="EMBL" id="GFC77431.1"/>
    </source>
</evidence>